<gene>
    <name evidence="9" type="ORF">C1707_02405</name>
    <name evidence="10" type="ORF">CFHF_03765</name>
</gene>
<feature type="active site" evidence="6">
    <location>
        <position position="84"/>
    </location>
</feature>
<dbReference type="PANTHER" id="PTHR10629:SF52">
    <property type="entry name" value="DNA (CYTOSINE-5)-METHYLTRANSFERASE 1"/>
    <property type="match status" value="1"/>
</dbReference>
<sequence>MATPSTPTIVDLFSGCGGFGLGAELAGFSTIAAVDIDADLQAAYRLNFPGTKVLQADVAEMTEAAWAFPLAGQRPDGVIGGPPCQGFSRIGKRRKDDPRNTLIGRFFHQINLLQPKFFVMENVEGLLDEGNVDSLNEAIATVPKRYSIVGPFVVHASQFGAATIRKRVVVVGFDPNEMNPITEADLQPKGIEQVDVRAAIADLPSPIPQRDGEYGWARYPIVDADDPRISTYARRMRAAPDDKLGWSAALERLAHGEVSGLAETLHTEAVKVRFGQTAQGRTEEISRYPRLDWDGLCPTLRAGTGRDKGSFQSMRPIHPSEPRVITVREAARLQGFPDWFCFSYAKWHSFRMIGNSVSPIVAKHLLSEIKHRLISNDSSRERAGATGG</sequence>
<dbReference type="GO" id="GO:0003886">
    <property type="term" value="F:DNA (cytosine-5-)-methyltransferase activity"/>
    <property type="evidence" value="ECO:0007669"/>
    <property type="project" value="UniProtKB-EC"/>
</dbReference>
<dbReference type="GO" id="GO:0009307">
    <property type="term" value="P:DNA restriction-modification system"/>
    <property type="evidence" value="ECO:0007669"/>
    <property type="project" value="UniProtKB-KW"/>
</dbReference>
<evidence type="ECO:0000256" key="1">
    <source>
        <dbReference type="ARBA" id="ARBA00022603"/>
    </source>
</evidence>
<dbReference type="Proteomes" id="UP000281192">
    <property type="component" value="Chromosome"/>
</dbReference>
<dbReference type="PANTHER" id="PTHR10629">
    <property type="entry name" value="CYTOSINE-SPECIFIC METHYLTRANSFERASE"/>
    <property type="match status" value="1"/>
</dbReference>
<evidence type="ECO:0000313" key="11">
    <source>
        <dbReference type="Proteomes" id="UP000234483"/>
    </source>
</evidence>
<dbReference type="InterPro" id="IPR001525">
    <property type="entry name" value="C5_MeTfrase"/>
</dbReference>
<dbReference type="GO" id="GO:0032259">
    <property type="term" value="P:methylation"/>
    <property type="evidence" value="ECO:0007669"/>
    <property type="project" value="UniProtKB-KW"/>
</dbReference>
<reference evidence="10 11" key="1">
    <citation type="submission" date="2017-12" db="EMBL/GenBank/DDBJ databases">
        <title>The genome sequence of Caulobacter flavus CGMCC1 15093.</title>
        <authorList>
            <person name="Gao J."/>
            <person name="Mao X."/>
            <person name="Sun J."/>
        </authorList>
    </citation>
    <scope>NUCLEOTIDE SEQUENCE [LARGE SCALE GENOMIC DNA]</scope>
    <source>
        <strain evidence="10 11">CGMCC1 15093</strain>
    </source>
</reference>
<reference evidence="9 12" key="2">
    <citation type="submission" date="2018-01" db="EMBL/GenBank/DDBJ databases">
        <title>Complete genome sequence of Caulobacter flavus RHGG3.</title>
        <authorList>
            <person name="Yang E."/>
        </authorList>
    </citation>
    <scope>NUCLEOTIDE SEQUENCE [LARGE SCALE GENOMIC DNA]</scope>
    <source>
        <strain evidence="9 12">RHGG3</strain>
    </source>
</reference>
<evidence type="ECO:0000256" key="8">
    <source>
        <dbReference type="RuleBase" id="RU000417"/>
    </source>
</evidence>
<dbReference type="Gene3D" id="3.90.120.10">
    <property type="entry name" value="DNA Methylase, subunit A, domain 2"/>
    <property type="match status" value="1"/>
</dbReference>
<name>A0A2N5CZF1_9CAUL</name>
<evidence type="ECO:0000256" key="3">
    <source>
        <dbReference type="ARBA" id="ARBA00022691"/>
    </source>
</evidence>
<keyword evidence="2 6" id="KW-0808">Transferase</keyword>
<keyword evidence="12" id="KW-1185">Reference proteome</keyword>
<evidence type="ECO:0000256" key="4">
    <source>
        <dbReference type="ARBA" id="ARBA00022747"/>
    </source>
</evidence>
<evidence type="ECO:0000313" key="10">
    <source>
        <dbReference type="EMBL" id="PLR19136.1"/>
    </source>
</evidence>
<dbReference type="PROSITE" id="PS51679">
    <property type="entry name" value="SAM_MT_C5"/>
    <property type="match status" value="1"/>
</dbReference>
<dbReference type="REBASE" id="278877">
    <property type="entry name" value="M.CflRHGG3ORF2405P"/>
</dbReference>
<organism evidence="10 11">
    <name type="scientific">Caulobacter flavus</name>
    <dbReference type="NCBI Taxonomy" id="1679497"/>
    <lineage>
        <taxon>Bacteria</taxon>
        <taxon>Pseudomonadati</taxon>
        <taxon>Pseudomonadota</taxon>
        <taxon>Alphaproteobacteria</taxon>
        <taxon>Caulobacterales</taxon>
        <taxon>Caulobacteraceae</taxon>
        <taxon>Caulobacter</taxon>
    </lineage>
</organism>
<dbReference type="OrthoDB" id="9813719at2"/>
<evidence type="ECO:0000313" key="12">
    <source>
        <dbReference type="Proteomes" id="UP000281192"/>
    </source>
</evidence>
<keyword evidence="1 6" id="KW-0489">Methyltransferase</keyword>
<keyword evidence="3 6" id="KW-0949">S-adenosyl-L-methionine</keyword>
<dbReference type="InterPro" id="IPR029063">
    <property type="entry name" value="SAM-dependent_MTases_sf"/>
</dbReference>
<dbReference type="NCBIfam" id="TIGR00675">
    <property type="entry name" value="dcm"/>
    <property type="match status" value="1"/>
</dbReference>
<evidence type="ECO:0000256" key="2">
    <source>
        <dbReference type="ARBA" id="ARBA00022679"/>
    </source>
</evidence>
<comment type="catalytic activity">
    <reaction evidence="5 8">
        <text>a 2'-deoxycytidine in DNA + S-adenosyl-L-methionine = a 5-methyl-2'-deoxycytidine in DNA + S-adenosyl-L-homocysteine + H(+)</text>
        <dbReference type="Rhea" id="RHEA:13681"/>
        <dbReference type="Rhea" id="RHEA-COMP:11369"/>
        <dbReference type="Rhea" id="RHEA-COMP:11370"/>
        <dbReference type="ChEBI" id="CHEBI:15378"/>
        <dbReference type="ChEBI" id="CHEBI:57856"/>
        <dbReference type="ChEBI" id="CHEBI:59789"/>
        <dbReference type="ChEBI" id="CHEBI:85452"/>
        <dbReference type="ChEBI" id="CHEBI:85454"/>
        <dbReference type="EC" id="2.1.1.37"/>
    </reaction>
</comment>
<dbReference type="AlphaFoldDB" id="A0A2N5CZF1"/>
<dbReference type="EMBL" id="PJRQ01000008">
    <property type="protein sequence ID" value="PLR19136.1"/>
    <property type="molecule type" value="Genomic_DNA"/>
</dbReference>
<evidence type="ECO:0000256" key="5">
    <source>
        <dbReference type="ARBA" id="ARBA00047422"/>
    </source>
</evidence>
<dbReference type="SUPFAM" id="SSF53335">
    <property type="entry name" value="S-adenosyl-L-methionine-dependent methyltransferases"/>
    <property type="match status" value="1"/>
</dbReference>
<protein>
    <recommendedName>
        <fullName evidence="8">Cytosine-specific methyltransferase</fullName>
        <ecNumber evidence="8">2.1.1.37</ecNumber>
    </recommendedName>
</protein>
<dbReference type="InterPro" id="IPR018117">
    <property type="entry name" value="C5_DNA_meth_AS"/>
</dbReference>
<evidence type="ECO:0000256" key="6">
    <source>
        <dbReference type="PROSITE-ProRule" id="PRU01016"/>
    </source>
</evidence>
<keyword evidence="4" id="KW-0680">Restriction system</keyword>
<dbReference type="PRINTS" id="PR00105">
    <property type="entry name" value="C5METTRFRASE"/>
</dbReference>
<proteinExistence type="inferred from homology"/>
<accession>A0A2N5CZF1</accession>
<dbReference type="KEGG" id="cfh:C1707_02405"/>
<dbReference type="RefSeq" id="WP_101711694.1">
    <property type="nucleotide sequence ID" value="NZ_CP026100.1"/>
</dbReference>
<dbReference type="Proteomes" id="UP000234483">
    <property type="component" value="Unassembled WGS sequence"/>
</dbReference>
<dbReference type="Gene3D" id="3.40.50.150">
    <property type="entry name" value="Vaccinia Virus protein VP39"/>
    <property type="match status" value="1"/>
</dbReference>
<dbReference type="EC" id="2.1.1.37" evidence="8"/>
<evidence type="ECO:0000313" key="9">
    <source>
        <dbReference type="EMBL" id="AYV45184.1"/>
    </source>
</evidence>
<dbReference type="PROSITE" id="PS00095">
    <property type="entry name" value="C5_MTASE_2"/>
    <property type="match status" value="1"/>
</dbReference>
<dbReference type="PROSITE" id="PS00094">
    <property type="entry name" value="C5_MTASE_1"/>
    <property type="match status" value="1"/>
</dbReference>
<comment type="similarity">
    <text evidence="6 7">Belongs to the class I-like SAM-binding methyltransferase superfamily. C5-methyltransferase family.</text>
</comment>
<evidence type="ECO:0000256" key="7">
    <source>
        <dbReference type="RuleBase" id="RU000416"/>
    </source>
</evidence>
<dbReference type="InterPro" id="IPR050390">
    <property type="entry name" value="C5-Methyltransferase"/>
</dbReference>
<dbReference type="InterPro" id="IPR031303">
    <property type="entry name" value="C5_meth_CS"/>
</dbReference>
<dbReference type="Pfam" id="PF00145">
    <property type="entry name" value="DNA_methylase"/>
    <property type="match status" value="1"/>
</dbReference>
<dbReference type="EMBL" id="CP026100">
    <property type="protein sequence ID" value="AYV45184.1"/>
    <property type="molecule type" value="Genomic_DNA"/>
</dbReference>